<feature type="transmembrane region" description="Helical" evidence="1">
    <location>
        <begin position="21"/>
        <end position="42"/>
    </location>
</feature>
<dbReference type="RefSeq" id="WP_379537019.1">
    <property type="nucleotide sequence ID" value="NZ_JBHSDR010000003.1"/>
</dbReference>
<dbReference type="Proteomes" id="UP001595828">
    <property type="component" value="Unassembled WGS sequence"/>
</dbReference>
<keyword evidence="1" id="KW-1133">Transmembrane helix</keyword>
<dbReference type="EMBL" id="JBHSDR010000003">
    <property type="protein sequence ID" value="MFC4293524.1"/>
    <property type="molecule type" value="Genomic_DNA"/>
</dbReference>
<feature type="domain" description="TadE-like" evidence="2">
    <location>
        <begin position="14"/>
        <end position="56"/>
    </location>
</feature>
<keyword evidence="1" id="KW-0812">Transmembrane</keyword>
<dbReference type="InterPro" id="IPR012495">
    <property type="entry name" value="TadE-like_dom"/>
</dbReference>
<keyword evidence="4" id="KW-1185">Reference proteome</keyword>
<evidence type="ECO:0000259" key="2">
    <source>
        <dbReference type="Pfam" id="PF07811"/>
    </source>
</evidence>
<comment type="caution">
    <text evidence="3">The sequence shown here is derived from an EMBL/GenBank/DDBJ whole genome shotgun (WGS) entry which is preliminary data.</text>
</comment>
<accession>A0ABV8RL72</accession>
<name>A0ABV8RL72_9SPHN</name>
<evidence type="ECO:0000313" key="3">
    <source>
        <dbReference type="EMBL" id="MFC4293524.1"/>
    </source>
</evidence>
<evidence type="ECO:0000256" key="1">
    <source>
        <dbReference type="SAM" id="Phobius"/>
    </source>
</evidence>
<dbReference type="Pfam" id="PF07811">
    <property type="entry name" value="TadE"/>
    <property type="match status" value="1"/>
</dbReference>
<proteinExistence type="predicted"/>
<gene>
    <name evidence="3" type="ORF">ACFO0A_00470</name>
</gene>
<reference evidence="4" key="1">
    <citation type="journal article" date="2019" name="Int. J. Syst. Evol. Microbiol.">
        <title>The Global Catalogue of Microorganisms (GCM) 10K type strain sequencing project: providing services to taxonomists for standard genome sequencing and annotation.</title>
        <authorList>
            <consortium name="The Broad Institute Genomics Platform"/>
            <consortium name="The Broad Institute Genome Sequencing Center for Infectious Disease"/>
            <person name="Wu L."/>
            <person name="Ma J."/>
        </authorList>
    </citation>
    <scope>NUCLEOTIDE SEQUENCE [LARGE SCALE GENOMIC DNA]</scope>
    <source>
        <strain evidence="4">CGMCC 1.12989</strain>
    </source>
</reference>
<evidence type="ECO:0000313" key="4">
    <source>
        <dbReference type="Proteomes" id="UP001595828"/>
    </source>
</evidence>
<keyword evidence="1" id="KW-0472">Membrane</keyword>
<organism evidence="3 4">
    <name type="scientific">Novosphingobium tardum</name>
    <dbReference type="NCBI Taxonomy" id="1538021"/>
    <lineage>
        <taxon>Bacteria</taxon>
        <taxon>Pseudomonadati</taxon>
        <taxon>Pseudomonadota</taxon>
        <taxon>Alphaproteobacteria</taxon>
        <taxon>Sphingomonadales</taxon>
        <taxon>Sphingomonadaceae</taxon>
        <taxon>Novosphingobium</taxon>
    </lineage>
</organism>
<sequence length="174" mass="18255">MSRLFSSFARDTRGAAAAEMALVLPFLMVLMFGGMEAGHFYWTEHKVLKAVRDGARFAARQNFSAYTCSTVDETTRAKVSLLTRTGQLDAANDTDQYRKVPGWADGTGASASLLQVSVACNTATTGGIYISQTGGAPVVTVSAVVPYPSLFAGLGIINSSAYLKATARSAVAGI</sequence>
<protein>
    <submittedName>
        <fullName evidence="3">TadE/TadG family type IV pilus assembly protein</fullName>
    </submittedName>
</protein>